<dbReference type="AlphaFoldDB" id="A0A914IAW6"/>
<proteinExistence type="predicted"/>
<feature type="region of interest" description="Disordered" evidence="1">
    <location>
        <begin position="139"/>
        <end position="164"/>
    </location>
</feature>
<dbReference type="Proteomes" id="UP000887572">
    <property type="component" value="Unplaced"/>
</dbReference>
<feature type="compositionally biased region" description="Low complexity" evidence="1">
    <location>
        <begin position="149"/>
        <end position="159"/>
    </location>
</feature>
<evidence type="ECO:0000256" key="1">
    <source>
        <dbReference type="SAM" id="MobiDB-lite"/>
    </source>
</evidence>
<feature type="region of interest" description="Disordered" evidence="1">
    <location>
        <begin position="79"/>
        <end position="103"/>
    </location>
</feature>
<feature type="region of interest" description="Disordered" evidence="1">
    <location>
        <begin position="110"/>
        <end position="129"/>
    </location>
</feature>
<evidence type="ECO:0000313" key="2">
    <source>
        <dbReference type="Proteomes" id="UP000887572"/>
    </source>
</evidence>
<protein>
    <submittedName>
        <fullName evidence="3">Uncharacterized protein</fullName>
    </submittedName>
</protein>
<keyword evidence="2" id="KW-1185">Reference proteome</keyword>
<feature type="compositionally biased region" description="Basic residues" evidence="1">
    <location>
        <begin position="1"/>
        <end position="11"/>
    </location>
</feature>
<accession>A0A914IAW6</accession>
<feature type="region of interest" description="Disordered" evidence="1">
    <location>
        <begin position="1"/>
        <end position="26"/>
    </location>
</feature>
<dbReference type="WBParaSite" id="Gr19_v10_g8498.t1">
    <property type="protein sequence ID" value="Gr19_v10_g8498.t1"/>
    <property type="gene ID" value="Gr19_v10_g8498"/>
</dbReference>
<organism evidence="2 3">
    <name type="scientific">Globodera rostochiensis</name>
    <name type="common">Golden nematode worm</name>
    <name type="synonym">Heterodera rostochiensis</name>
    <dbReference type="NCBI Taxonomy" id="31243"/>
    <lineage>
        <taxon>Eukaryota</taxon>
        <taxon>Metazoa</taxon>
        <taxon>Ecdysozoa</taxon>
        <taxon>Nematoda</taxon>
        <taxon>Chromadorea</taxon>
        <taxon>Rhabditida</taxon>
        <taxon>Tylenchina</taxon>
        <taxon>Tylenchomorpha</taxon>
        <taxon>Tylenchoidea</taxon>
        <taxon>Heteroderidae</taxon>
        <taxon>Heteroderinae</taxon>
        <taxon>Globodera</taxon>
    </lineage>
</organism>
<reference evidence="3" key="1">
    <citation type="submission" date="2022-11" db="UniProtKB">
        <authorList>
            <consortium name="WormBaseParasite"/>
        </authorList>
    </citation>
    <scope>IDENTIFICATION</scope>
</reference>
<evidence type="ECO:0000313" key="3">
    <source>
        <dbReference type="WBParaSite" id="Gr19_v10_g8498.t1"/>
    </source>
</evidence>
<name>A0A914IAW6_GLORO</name>
<sequence>MAWHFRWHGRQQKSEKNVAPSAYGGGQWTTTVQRRQQQQIKTNSAAASSPIQNIFLAFCSSVANSLQDASNKIANLVKRRTPSPSSATHFPPESPQPSYVSVLSPNELSPRQYRKFPSSPPNGADGGQLVPSRLRSILKKPRPSPLRGAANTAASSSTAPGNVPTVSYRIPVLRVDEAPRQRAPPAVPQQWEWNTRFRDAPCERVVEDRVEREECLRRGRLVAVERLTRTVRASADIGRRRQPATYI</sequence>